<sequence length="306" mass="30906">MEKLFALFVTLVMLSPMARAQTFGQSFPIVDPSITAVFGTPANGTGAISLSNSPVFTAPSADRMTLTGASGVNLTNASAVFSMGGTGASAGLICKTGVGIGYTGCYDAGNVSTVGSYSIAIQQSILYLQGITSVQLRVNQAPIANFQAGGLYMQSGLIAPVSASGIKGTTTADSAQAGSIGEYAITTAAIPGTSLTSASAVNATTQALTAGDWDVYGICDYTPAATTSITQFKCGINTTSGTFGAQDTYRVASYAAMVTGASANNLDAPVQRINISAGATAYLVCQSAFSVSTMSCAGTIRARRVR</sequence>
<accession>A0A6J5LC59</accession>
<name>A0A6J5LC59_9CAUD</name>
<reference evidence="1" key="1">
    <citation type="submission" date="2020-04" db="EMBL/GenBank/DDBJ databases">
        <authorList>
            <person name="Chiriac C."/>
            <person name="Salcher M."/>
            <person name="Ghai R."/>
            <person name="Kavagutti S V."/>
        </authorList>
    </citation>
    <scope>NUCLEOTIDE SEQUENCE</scope>
</reference>
<gene>
    <name evidence="1" type="ORF">UFOVP138_45</name>
</gene>
<proteinExistence type="predicted"/>
<protein>
    <submittedName>
        <fullName evidence="1">Uncharacterized protein</fullName>
    </submittedName>
</protein>
<evidence type="ECO:0000313" key="1">
    <source>
        <dbReference type="EMBL" id="CAB4132104.1"/>
    </source>
</evidence>
<dbReference type="EMBL" id="LR796256">
    <property type="protein sequence ID" value="CAB4132104.1"/>
    <property type="molecule type" value="Genomic_DNA"/>
</dbReference>
<organism evidence="1">
    <name type="scientific">uncultured Caudovirales phage</name>
    <dbReference type="NCBI Taxonomy" id="2100421"/>
    <lineage>
        <taxon>Viruses</taxon>
        <taxon>Duplodnaviria</taxon>
        <taxon>Heunggongvirae</taxon>
        <taxon>Uroviricota</taxon>
        <taxon>Caudoviricetes</taxon>
        <taxon>Peduoviridae</taxon>
        <taxon>Maltschvirus</taxon>
        <taxon>Maltschvirus maltsch</taxon>
    </lineage>
</organism>